<organism evidence="5 6">
    <name type="scientific">Paraburkholderia silvatlantica</name>
    <dbReference type="NCBI Taxonomy" id="321895"/>
    <lineage>
        <taxon>Bacteria</taxon>
        <taxon>Pseudomonadati</taxon>
        <taxon>Pseudomonadota</taxon>
        <taxon>Betaproteobacteria</taxon>
        <taxon>Burkholderiales</taxon>
        <taxon>Burkholderiaceae</taxon>
        <taxon>Paraburkholderia</taxon>
    </lineage>
</organism>
<evidence type="ECO:0000313" key="6">
    <source>
        <dbReference type="Proteomes" id="UP000533533"/>
    </source>
</evidence>
<reference evidence="5 6" key="1">
    <citation type="submission" date="2020-08" db="EMBL/GenBank/DDBJ databases">
        <title>Genomic Encyclopedia of Type Strains, Phase IV (KMG-V): Genome sequencing to study the core and pangenomes of soil and plant-associated prokaryotes.</title>
        <authorList>
            <person name="Whitman W."/>
        </authorList>
    </citation>
    <scope>NUCLEOTIDE SEQUENCE [LARGE SCALE GENOMIC DNA]</scope>
    <source>
        <strain evidence="5 6">SRMrh-85</strain>
    </source>
</reference>
<comment type="cofactor">
    <cofactor evidence="1">
        <name>Mg(2+)</name>
        <dbReference type="ChEBI" id="CHEBI:18420"/>
    </cofactor>
</comment>
<evidence type="ECO:0000313" key="5">
    <source>
        <dbReference type="EMBL" id="MBB2928020.1"/>
    </source>
</evidence>
<keyword evidence="6" id="KW-1185">Reference proteome</keyword>
<protein>
    <submittedName>
        <fullName evidence="5">2-keto-4-pentenoate hydratase/2-oxohepta-3-ene-1,7-dioic acid hydratase in catechol pathway</fullName>
    </submittedName>
</protein>
<dbReference type="Proteomes" id="UP000533533">
    <property type="component" value="Unassembled WGS sequence"/>
</dbReference>
<accession>A0ABR6FMK5</accession>
<dbReference type="Pfam" id="PF01557">
    <property type="entry name" value="FAA_hydrolase"/>
    <property type="match status" value="1"/>
</dbReference>
<dbReference type="RefSeq" id="WP_110385441.1">
    <property type="nucleotide sequence ID" value="NZ_JACHVZ010000006.1"/>
</dbReference>
<comment type="caution">
    <text evidence="5">The sequence shown here is derived from an EMBL/GenBank/DDBJ whole genome shotgun (WGS) entry which is preliminary data.</text>
</comment>
<dbReference type="SUPFAM" id="SSF56529">
    <property type="entry name" value="FAH"/>
    <property type="match status" value="1"/>
</dbReference>
<feature type="domain" description="Fumarylacetoacetase-like C-terminal" evidence="4">
    <location>
        <begin position="72"/>
        <end position="277"/>
    </location>
</feature>
<dbReference type="InterPro" id="IPR011234">
    <property type="entry name" value="Fumarylacetoacetase-like_C"/>
</dbReference>
<dbReference type="InterPro" id="IPR036663">
    <property type="entry name" value="Fumarylacetoacetase_C_sf"/>
</dbReference>
<dbReference type="Gene3D" id="3.90.850.10">
    <property type="entry name" value="Fumarylacetoacetase-like, C-terminal domain"/>
    <property type="match status" value="1"/>
</dbReference>
<name>A0ABR6FMK5_9BURK</name>
<comment type="similarity">
    <text evidence="2">Belongs to the FAH family.</text>
</comment>
<sequence length="284" mass="30824">MKLVRYGEKNAERPGFVDNQGAVRDLSCALADITPEALAGGRFNELAALNVNQFPVVVHPGRFGVPISGIGKLVCIGLNYRDHAREARLPVPEEPVVFLKATSALTGPDDGVMLPRGARKVDWEVELGVVIGQPARYVGQANALEHVAGYVIVNDISERAWQLERGGQWTKGKSSDSFAPVGPWLVTSEEIPEPHDLGLWLELNGQRCQTGHTGDMIFSVREIVSYVSEFMTLMPGDIVCTGTPAGVGFGMTPPRFLRAGDTMRLGIDGLGEQRQHVISLDQEI</sequence>
<dbReference type="InterPro" id="IPR051121">
    <property type="entry name" value="FAH"/>
</dbReference>
<keyword evidence="3" id="KW-0479">Metal-binding</keyword>
<evidence type="ECO:0000259" key="4">
    <source>
        <dbReference type="Pfam" id="PF01557"/>
    </source>
</evidence>
<dbReference type="PANTHER" id="PTHR42796:SF4">
    <property type="entry name" value="FUMARYLACETOACETATE HYDROLASE DOMAIN-CONTAINING PROTEIN 2A"/>
    <property type="match status" value="1"/>
</dbReference>
<gene>
    <name evidence="5" type="ORF">FHX59_002441</name>
</gene>
<proteinExistence type="inferred from homology"/>
<dbReference type="EMBL" id="JACHVZ010000006">
    <property type="protein sequence ID" value="MBB2928020.1"/>
    <property type="molecule type" value="Genomic_DNA"/>
</dbReference>
<evidence type="ECO:0000256" key="3">
    <source>
        <dbReference type="ARBA" id="ARBA00022723"/>
    </source>
</evidence>
<evidence type="ECO:0000256" key="2">
    <source>
        <dbReference type="ARBA" id="ARBA00010211"/>
    </source>
</evidence>
<dbReference type="PANTHER" id="PTHR42796">
    <property type="entry name" value="FUMARYLACETOACETATE HYDROLASE DOMAIN-CONTAINING PROTEIN 2A-RELATED"/>
    <property type="match status" value="1"/>
</dbReference>
<evidence type="ECO:0000256" key="1">
    <source>
        <dbReference type="ARBA" id="ARBA00001946"/>
    </source>
</evidence>